<dbReference type="GeneID" id="54554299"/>
<feature type="coiled-coil region" evidence="2">
    <location>
        <begin position="146"/>
        <end position="174"/>
    </location>
</feature>
<evidence type="ECO:0000256" key="1">
    <source>
        <dbReference type="ARBA" id="ARBA00010568"/>
    </source>
</evidence>
<evidence type="ECO:0000256" key="3">
    <source>
        <dbReference type="SAM" id="MobiDB-lite"/>
    </source>
</evidence>
<accession>A0A6A6JBU3</accession>
<dbReference type="OrthoDB" id="10067381at2759"/>
<evidence type="ECO:0000256" key="2">
    <source>
        <dbReference type="SAM" id="Coils"/>
    </source>
</evidence>
<dbReference type="InterPro" id="IPR023398">
    <property type="entry name" value="TIF_eIF4e-like"/>
</dbReference>
<dbReference type="SUPFAM" id="SSF55418">
    <property type="entry name" value="eIF4e-like"/>
    <property type="match status" value="1"/>
</dbReference>
<comment type="similarity">
    <text evidence="1">Belongs to the UPF0696 family.</text>
</comment>
<dbReference type="EMBL" id="ML986506">
    <property type="protein sequence ID" value="KAF2273902.1"/>
    <property type="molecule type" value="Genomic_DNA"/>
</dbReference>
<sequence>MEEEKEWVSGEGWISDESSFHGDEEEHELLLSTCKRVEADEFWSHRKGDPNYIAMQARKKPPVVLYNVFQGTPSAWQLNEPVQDFLKRLPPVTSSPAQFVWIWVANPYPEGRHALKPTKSLDFVPRGTQLLEQARRDREKISQGNARKAESTLRKLLNQQAEALKQRIVDLAVDTEVLSGKWMLFPALDDVPRVWKLIVEGTINNRLGFAAKVATDEIDGDSRLICVYTKDFRDNEDVLRVLKELVSLGLVNSGKAIYYKCDAYTQLEIYGKNAYGLPASVYSSQKMHASAKFRKQSSAPGKKQSTLSFARQAPAQKPSQAMSKN</sequence>
<feature type="compositionally biased region" description="Polar residues" evidence="3">
    <location>
        <begin position="296"/>
        <end position="309"/>
    </location>
</feature>
<dbReference type="RefSeq" id="XP_033651441.1">
    <property type="nucleotide sequence ID" value="XM_033801124.1"/>
</dbReference>
<dbReference type="InterPro" id="IPR015034">
    <property type="entry name" value="Bles03"/>
</dbReference>
<proteinExistence type="inferred from homology"/>
<gene>
    <name evidence="4" type="ORF">EI97DRAFT_460576</name>
</gene>
<dbReference type="PANTHER" id="PTHR31977">
    <property type="entry name" value="UPF0696 PROTEIN C11ORF68"/>
    <property type="match status" value="1"/>
</dbReference>
<feature type="region of interest" description="Disordered" evidence="3">
    <location>
        <begin position="292"/>
        <end position="325"/>
    </location>
</feature>
<keyword evidence="5" id="KW-1185">Reference proteome</keyword>
<protein>
    <submittedName>
        <fullName evidence="4">DUF1917-domain-containing protein</fullName>
    </submittedName>
</protein>
<dbReference type="Gene3D" id="3.30.760.10">
    <property type="entry name" value="RNA Cap, Translation Initiation Factor Eif4e"/>
    <property type="match status" value="1"/>
</dbReference>
<evidence type="ECO:0000313" key="4">
    <source>
        <dbReference type="EMBL" id="KAF2273902.1"/>
    </source>
</evidence>
<organism evidence="4 5">
    <name type="scientific">Westerdykella ornata</name>
    <dbReference type="NCBI Taxonomy" id="318751"/>
    <lineage>
        <taxon>Eukaryota</taxon>
        <taxon>Fungi</taxon>
        <taxon>Dikarya</taxon>
        <taxon>Ascomycota</taxon>
        <taxon>Pezizomycotina</taxon>
        <taxon>Dothideomycetes</taxon>
        <taxon>Pleosporomycetidae</taxon>
        <taxon>Pleosporales</taxon>
        <taxon>Sporormiaceae</taxon>
        <taxon>Westerdykella</taxon>
    </lineage>
</organism>
<dbReference type="PANTHER" id="PTHR31977:SF1">
    <property type="entry name" value="UPF0696 PROTEIN C11ORF68"/>
    <property type="match status" value="1"/>
</dbReference>
<dbReference type="Pfam" id="PF08939">
    <property type="entry name" value="Bles03"/>
    <property type="match status" value="1"/>
</dbReference>
<keyword evidence="2" id="KW-0175">Coiled coil</keyword>
<dbReference type="Proteomes" id="UP000800097">
    <property type="component" value="Unassembled WGS sequence"/>
</dbReference>
<evidence type="ECO:0000313" key="5">
    <source>
        <dbReference type="Proteomes" id="UP000800097"/>
    </source>
</evidence>
<name>A0A6A6JBU3_WESOR</name>
<reference evidence="4" key="1">
    <citation type="journal article" date="2020" name="Stud. Mycol.">
        <title>101 Dothideomycetes genomes: a test case for predicting lifestyles and emergence of pathogens.</title>
        <authorList>
            <person name="Haridas S."/>
            <person name="Albert R."/>
            <person name="Binder M."/>
            <person name="Bloem J."/>
            <person name="Labutti K."/>
            <person name="Salamov A."/>
            <person name="Andreopoulos B."/>
            <person name="Baker S."/>
            <person name="Barry K."/>
            <person name="Bills G."/>
            <person name="Bluhm B."/>
            <person name="Cannon C."/>
            <person name="Castanera R."/>
            <person name="Culley D."/>
            <person name="Daum C."/>
            <person name="Ezra D."/>
            <person name="Gonzalez J."/>
            <person name="Henrissat B."/>
            <person name="Kuo A."/>
            <person name="Liang C."/>
            <person name="Lipzen A."/>
            <person name="Lutzoni F."/>
            <person name="Magnuson J."/>
            <person name="Mondo S."/>
            <person name="Nolan M."/>
            <person name="Ohm R."/>
            <person name="Pangilinan J."/>
            <person name="Park H.-J."/>
            <person name="Ramirez L."/>
            <person name="Alfaro M."/>
            <person name="Sun H."/>
            <person name="Tritt A."/>
            <person name="Yoshinaga Y."/>
            <person name="Zwiers L.-H."/>
            <person name="Turgeon B."/>
            <person name="Goodwin S."/>
            <person name="Spatafora J."/>
            <person name="Crous P."/>
            <person name="Grigoriev I."/>
        </authorList>
    </citation>
    <scope>NUCLEOTIDE SEQUENCE</scope>
    <source>
        <strain evidence="4">CBS 379.55</strain>
    </source>
</reference>
<dbReference type="AlphaFoldDB" id="A0A6A6JBU3"/>